<evidence type="ECO:0000313" key="1">
    <source>
        <dbReference type="EMBL" id="HIU48317.1"/>
    </source>
</evidence>
<proteinExistence type="predicted"/>
<protein>
    <submittedName>
        <fullName evidence="1">Uncharacterized protein</fullName>
    </submittedName>
</protein>
<gene>
    <name evidence="1" type="ORF">IAB04_03055</name>
</gene>
<dbReference type="Proteomes" id="UP000824111">
    <property type="component" value="Unassembled WGS sequence"/>
</dbReference>
<organism evidence="1 2">
    <name type="scientific">Candidatus Avimonoglobus intestinipullorum</name>
    <dbReference type="NCBI Taxonomy" id="2840699"/>
    <lineage>
        <taxon>Bacteria</taxon>
        <taxon>Bacillati</taxon>
        <taxon>Bacillota</taxon>
        <taxon>Clostridia</taxon>
        <taxon>Eubacteriales</taxon>
        <taxon>Candidatus Avimonoglobus</taxon>
    </lineage>
</organism>
<evidence type="ECO:0000313" key="2">
    <source>
        <dbReference type="Proteomes" id="UP000824111"/>
    </source>
</evidence>
<reference evidence="1" key="1">
    <citation type="submission" date="2020-10" db="EMBL/GenBank/DDBJ databases">
        <authorList>
            <person name="Gilroy R."/>
        </authorList>
    </citation>
    <scope>NUCLEOTIDE SEQUENCE</scope>
    <source>
        <strain evidence="1">ChiSjej4B22-9803</strain>
    </source>
</reference>
<comment type="caution">
    <text evidence="1">The sequence shown here is derived from an EMBL/GenBank/DDBJ whole genome shotgun (WGS) entry which is preliminary data.</text>
</comment>
<name>A0A9D1LUV2_9FIRM</name>
<sequence length="111" mass="13006">MAIADRLPGREKLVQKTINIDDRLYTRLEEVADKLEISISKIINACILELAEQENVQLYDGSNELLVKHTILFQERALREVERLKEKYRISFYKLVNIAIHNVIDELEELP</sequence>
<dbReference type="EMBL" id="DVND01000080">
    <property type="protein sequence ID" value="HIU48317.1"/>
    <property type="molecule type" value="Genomic_DNA"/>
</dbReference>
<accession>A0A9D1LUV2</accession>
<dbReference type="AlphaFoldDB" id="A0A9D1LUV2"/>
<reference evidence="1" key="2">
    <citation type="journal article" date="2021" name="PeerJ">
        <title>Extensive microbial diversity within the chicken gut microbiome revealed by metagenomics and culture.</title>
        <authorList>
            <person name="Gilroy R."/>
            <person name="Ravi A."/>
            <person name="Getino M."/>
            <person name="Pursley I."/>
            <person name="Horton D.L."/>
            <person name="Alikhan N.F."/>
            <person name="Baker D."/>
            <person name="Gharbi K."/>
            <person name="Hall N."/>
            <person name="Watson M."/>
            <person name="Adriaenssens E.M."/>
            <person name="Foster-Nyarko E."/>
            <person name="Jarju S."/>
            <person name="Secka A."/>
            <person name="Antonio M."/>
            <person name="Oren A."/>
            <person name="Chaudhuri R.R."/>
            <person name="La Ragione R."/>
            <person name="Hildebrand F."/>
            <person name="Pallen M.J."/>
        </authorList>
    </citation>
    <scope>NUCLEOTIDE SEQUENCE</scope>
    <source>
        <strain evidence="1">ChiSjej4B22-9803</strain>
    </source>
</reference>